<dbReference type="RefSeq" id="WP_071184867.1">
    <property type="nucleotide sequence ID" value="NZ_CP017774.1"/>
</dbReference>
<evidence type="ECO:0000313" key="1">
    <source>
        <dbReference type="EMBL" id="AOZ99618.1"/>
    </source>
</evidence>
<sequence>MDIANILKKIDLYKTATECLNEIQKLDELEAKPVNNYKEPTPFEVEIYLNKLKRKEIEKLSKQEYVLESKSIK</sequence>
<accession>A0A1D9PAL1</accession>
<keyword evidence="2" id="KW-1185">Reference proteome</keyword>
<dbReference type="EMBL" id="CP017774">
    <property type="protein sequence ID" value="AOZ99618.1"/>
    <property type="molecule type" value="Genomic_DNA"/>
</dbReference>
<dbReference type="KEGG" id="fcm:BIW12_09280"/>
<evidence type="ECO:0000313" key="2">
    <source>
        <dbReference type="Proteomes" id="UP000178198"/>
    </source>
</evidence>
<proteinExistence type="predicted"/>
<dbReference type="AlphaFoldDB" id="A0A1D9PAL1"/>
<reference evidence="1 2" key="1">
    <citation type="submission" date="2016-10" db="EMBL/GenBank/DDBJ databases">
        <title>Complete Genome Sequence of Flavobacterium sp. PK15.</title>
        <authorList>
            <person name="Ekwe A."/>
            <person name="Kim S.B."/>
        </authorList>
    </citation>
    <scope>NUCLEOTIDE SEQUENCE [LARGE SCALE GENOMIC DNA]</scope>
    <source>
        <strain evidence="1 2">PK15</strain>
    </source>
</reference>
<protein>
    <submittedName>
        <fullName evidence="1">Uncharacterized protein</fullName>
    </submittedName>
</protein>
<organism evidence="1 2">
    <name type="scientific">Flavobacterium commune</name>
    <dbReference type="NCBI Taxonomy" id="1306519"/>
    <lineage>
        <taxon>Bacteria</taxon>
        <taxon>Pseudomonadati</taxon>
        <taxon>Bacteroidota</taxon>
        <taxon>Flavobacteriia</taxon>
        <taxon>Flavobacteriales</taxon>
        <taxon>Flavobacteriaceae</taxon>
        <taxon>Flavobacterium</taxon>
    </lineage>
</organism>
<dbReference type="Proteomes" id="UP000178198">
    <property type="component" value="Chromosome"/>
</dbReference>
<name>A0A1D9PAL1_9FLAO</name>
<gene>
    <name evidence="1" type="ORF">BIW12_09280</name>
</gene>
<dbReference type="STRING" id="1306519.BIW12_09280"/>